<keyword evidence="3" id="KW-1185">Reference proteome</keyword>
<dbReference type="EMBL" id="BAABFX010000007">
    <property type="protein sequence ID" value="GAA4387265.1"/>
    <property type="molecule type" value="Genomic_DNA"/>
</dbReference>
<dbReference type="PROSITE" id="PS51819">
    <property type="entry name" value="VOC"/>
    <property type="match status" value="1"/>
</dbReference>
<comment type="caution">
    <text evidence="2">The sequence shown here is derived from an EMBL/GenBank/DDBJ whole genome shotgun (WGS) entry which is preliminary data.</text>
</comment>
<dbReference type="Pfam" id="PF00903">
    <property type="entry name" value="Glyoxalase"/>
    <property type="match status" value="1"/>
</dbReference>
<dbReference type="Proteomes" id="UP001500390">
    <property type="component" value="Unassembled WGS sequence"/>
</dbReference>
<reference evidence="3" key="1">
    <citation type="journal article" date="2019" name="Int. J. Syst. Evol. Microbiol.">
        <title>The Global Catalogue of Microorganisms (GCM) 10K type strain sequencing project: providing services to taxonomists for standard genome sequencing and annotation.</title>
        <authorList>
            <consortium name="The Broad Institute Genomics Platform"/>
            <consortium name="The Broad Institute Genome Sequencing Center for Infectious Disease"/>
            <person name="Wu L."/>
            <person name="Ma J."/>
        </authorList>
    </citation>
    <scope>NUCLEOTIDE SEQUENCE [LARGE SCALE GENOMIC DNA]</scope>
    <source>
        <strain evidence="3">JCM 17738</strain>
    </source>
</reference>
<protein>
    <submittedName>
        <fullName evidence="2">VOC family protein</fullName>
    </submittedName>
</protein>
<evidence type="ECO:0000259" key="1">
    <source>
        <dbReference type="PROSITE" id="PS51819"/>
    </source>
</evidence>
<name>A0ABP8J9H5_9MICO</name>
<dbReference type="InterPro" id="IPR037523">
    <property type="entry name" value="VOC_core"/>
</dbReference>
<gene>
    <name evidence="2" type="ORF">GCM10023153_01540</name>
</gene>
<evidence type="ECO:0000313" key="2">
    <source>
        <dbReference type="EMBL" id="GAA4387265.1"/>
    </source>
</evidence>
<dbReference type="Gene3D" id="3.10.180.10">
    <property type="entry name" value="2,3-Dihydroxybiphenyl 1,2-Dioxygenase, domain 1"/>
    <property type="match status" value="1"/>
</dbReference>
<dbReference type="InterPro" id="IPR029068">
    <property type="entry name" value="Glyas_Bleomycin-R_OHBP_Dase"/>
</dbReference>
<accession>A0ABP8J9H5</accession>
<dbReference type="SUPFAM" id="SSF54593">
    <property type="entry name" value="Glyoxalase/Bleomycin resistance protein/Dihydroxybiphenyl dioxygenase"/>
    <property type="match status" value="1"/>
</dbReference>
<evidence type="ECO:0000313" key="3">
    <source>
        <dbReference type="Proteomes" id="UP001500390"/>
    </source>
</evidence>
<dbReference type="InterPro" id="IPR004360">
    <property type="entry name" value="Glyas_Fos-R_dOase_dom"/>
</dbReference>
<dbReference type="RefSeq" id="WP_159898467.1">
    <property type="nucleotide sequence ID" value="NZ_BAABFX010000007.1"/>
</dbReference>
<feature type="domain" description="VOC" evidence="1">
    <location>
        <begin position="4"/>
        <end position="125"/>
    </location>
</feature>
<proteinExistence type="predicted"/>
<organism evidence="2 3">
    <name type="scientific">Ornithinibacter aureus</name>
    <dbReference type="NCBI Taxonomy" id="622664"/>
    <lineage>
        <taxon>Bacteria</taxon>
        <taxon>Bacillati</taxon>
        <taxon>Actinomycetota</taxon>
        <taxon>Actinomycetes</taxon>
        <taxon>Micrococcales</taxon>
        <taxon>Intrasporangiaceae</taxon>
        <taxon>Ornithinibacter</taxon>
    </lineage>
</organism>
<sequence>MLGDHDSIAVIAVNDLDRARTFYEGVLGLTSPRDVPEGVVYTAGSTVFLVYPSSFAGTNRATAMSFQIAPDEFDAEVQTLRKRGVTFTTFEAEGLAWADGVASYGGFKSAWFEDPDGNVLNVETGV</sequence>